<dbReference type="EMBL" id="MKQR01000028">
    <property type="protein sequence ID" value="OLR90242.1"/>
    <property type="molecule type" value="Genomic_DNA"/>
</dbReference>
<evidence type="ECO:0000256" key="1">
    <source>
        <dbReference type="SAM" id="Phobius"/>
    </source>
</evidence>
<dbReference type="STRING" id="1193682.BJP25_04630"/>
<dbReference type="RefSeq" id="WP_075978448.1">
    <property type="nucleotide sequence ID" value="NZ_MKQR01000028.1"/>
</dbReference>
<name>A0A1Q9LE05_9PSEU</name>
<evidence type="ECO:0000313" key="2">
    <source>
        <dbReference type="EMBL" id="OLR90242.1"/>
    </source>
</evidence>
<feature type="transmembrane region" description="Helical" evidence="1">
    <location>
        <begin position="68"/>
        <end position="88"/>
    </location>
</feature>
<keyword evidence="1" id="KW-0812">Transmembrane</keyword>
<organism evidence="2 3">
    <name type="scientific">Actinokineospora bangkokensis</name>
    <dbReference type="NCBI Taxonomy" id="1193682"/>
    <lineage>
        <taxon>Bacteria</taxon>
        <taxon>Bacillati</taxon>
        <taxon>Actinomycetota</taxon>
        <taxon>Actinomycetes</taxon>
        <taxon>Pseudonocardiales</taxon>
        <taxon>Pseudonocardiaceae</taxon>
        <taxon>Actinokineospora</taxon>
    </lineage>
</organism>
<comment type="caution">
    <text evidence="2">The sequence shown here is derived from an EMBL/GenBank/DDBJ whole genome shotgun (WGS) entry which is preliminary data.</text>
</comment>
<feature type="transmembrane region" description="Helical" evidence="1">
    <location>
        <begin position="43"/>
        <end position="62"/>
    </location>
</feature>
<sequence>MTAEPGTTPPRVRITLHEPARAGRAPATALQRRVVVPAAPPRAAAAPAVLLSGIGAVVFTAVTGSPLALAAALLATATAAAMALCGPAPRRHRGGRHRTG</sequence>
<dbReference type="Proteomes" id="UP000186040">
    <property type="component" value="Unassembled WGS sequence"/>
</dbReference>
<accession>A0A1Q9LE05</accession>
<keyword evidence="3" id="KW-1185">Reference proteome</keyword>
<proteinExistence type="predicted"/>
<gene>
    <name evidence="2" type="ORF">BJP25_04630</name>
</gene>
<keyword evidence="1" id="KW-0472">Membrane</keyword>
<protein>
    <submittedName>
        <fullName evidence="2">Uncharacterized protein</fullName>
    </submittedName>
</protein>
<reference evidence="2 3" key="1">
    <citation type="submission" date="2016-10" db="EMBL/GenBank/DDBJ databases">
        <title>The Draft Genome Sequence of Actinokineospora bangkokensis 44EHWT reveals the biosynthetic pathway of antifungal compounds Thailandins with unusual extender unit butylmalonyl-CoA.</title>
        <authorList>
            <person name="Greule A."/>
            <person name="Intra B."/>
            <person name="Flemming S."/>
            <person name="Rommel M.G."/>
            <person name="Panbangred W."/>
            <person name="Bechthold A."/>
        </authorList>
    </citation>
    <scope>NUCLEOTIDE SEQUENCE [LARGE SCALE GENOMIC DNA]</scope>
    <source>
        <strain evidence="2 3">44EHW</strain>
    </source>
</reference>
<evidence type="ECO:0000313" key="3">
    <source>
        <dbReference type="Proteomes" id="UP000186040"/>
    </source>
</evidence>
<keyword evidence="1" id="KW-1133">Transmembrane helix</keyword>
<dbReference type="AlphaFoldDB" id="A0A1Q9LE05"/>